<comment type="similarity">
    <text evidence="1 4">Belongs to the UDP-glycosyltransferase family.</text>
</comment>
<evidence type="ECO:0000313" key="7">
    <source>
        <dbReference type="Proteomes" id="UP001229421"/>
    </source>
</evidence>
<evidence type="ECO:0000256" key="2">
    <source>
        <dbReference type="ARBA" id="ARBA00022679"/>
    </source>
</evidence>
<keyword evidence="2 4" id="KW-0808">Transferase</keyword>
<protein>
    <recommendedName>
        <fullName evidence="5">Glycosyltransferase</fullName>
        <ecNumber evidence="5">2.4.1.-</ecNumber>
    </recommendedName>
</protein>
<dbReference type="Pfam" id="PF00201">
    <property type="entry name" value="UDPGT"/>
    <property type="match status" value="1"/>
</dbReference>
<dbReference type="Gene3D" id="3.40.50.2000">
    <property type="entry name" value="Glycogen Phosphorylase B"/>
    <property type="match status" value="2"/>
</dbReference>
<evidence type="ECO:0000313" key="6">
    <source>
        <dbReference type="EMBL" id="KAK1435559.1"/>
    </source>
</evidence>
<dbReference type="FunFam" id="3.40.50.2000:FF:000056">
    <property type="entry name" value="Glycosyltransferase"/>
    <property type="match status" value="1"/>
</dbReference>
<dbReference type="Proteomes" id="UP001229421">
    <property type="component" value="Unassembled WGS sequence"/>
</dbReference>
<dbReference type="EMBL" id="JAUHHV010000001">
    <property type="protein sequence ID" value="KAK1435559.1"/>
    <property type="molecule type" value="Genomic_DNA"/>
</dbReference>
<evidence type="ECO:0000256" key="5">
    <source>
        <dbReference type="RuleBase" id="RU362057"/>
    </source>
</evidence>
<dbReference type="PANTHER" id="PTHR11926">
    <property type="entry name" value="GLUCOSYL/GLUCURONOSYL TRANSFERASES"/>
    <property type="match status" value="1"/>
</dbReference>
<accession>A0AAD8P7T0</accession>
<comment type="caution">
    <text evidence="6">The sequence shown here is derived from an EMBL/GenBank/DDBJ whole genome shotgun (WGS) entry which is preliminary data.</text>
</comment>
<dbReference type="InterPro" id="IPR002213">
    <property type="entry name" value="UDP_glucos_trans"/>
</dbReference>
<sequence length="433" mass="47860">MTLVRRLASVSPTVVFSFFNTEASNRVLFAGESCNNILAYDVSDGCIPSTEGEETLMPLVERVNMFLLVAEEELRKGVGVAERDVGVKISCIVTDAFYWFCGDMAEEMNIPWVAFFNGNSFALCTHLYTDLIREKTAHLIGSAEETVDFIPGIKSIRLADLPYGVVSGDLKSPVATMLHKMGRALPTATAVSVNSFQELDADLTKSLSSKLNKFLNIGPFNLISKEKTSVKFDEYSCISWLDNQKERVVAYICFGTTLTLPPHEIVELAEALEETKTPFLWSINKDSHKHFPKGFLERTSANGTGKVVAWAPQEQVLSHIAIGVFVTHAGWNSVLESIGFGVPMICRPYFADQHLSSWMVESVWEIGLRIKGGSFTKEATCRALEQVLSKRYEKIEALKDLAHKAVASNGSSDQNFKTLLELVTAATVHTKPI</sequence>
<dbReference type="CDD" id="cd03784">
    <property type="entry name" value="GT1_Gtf-like"/>
    <property type="match status" value="1"/>
</dbReference>
<organism evidence="6 7">
    <name type="scientific">Tagetes erecta</name>
    <name type="common">African marigold</name>
    <dbReference type="NCBI Taxonomy" id="13708"/>
    <lineage>
        <taxon>Eukaryota</taxon>
        <taxon>Viridiplantae</taxon>
        <taxon>Streptophyta</taxon>
        <taxon>Embryophyta</taxon>
        <taxon>Tracheophyta</taxon>
        <taxon>Spermatophyta</taxon>
        <taxon>Magnoliopsida</taxon>
        <taxon>eudicotyledons</taxon>
        <taxon>Gunneridae</taxon>
        <taxon>Pentapetalae</taxon>
        <taxon>asterids</taxon>
        <taxon>campanulids</taxon>
        <taxon>Asterales</taxon>
        <taxon>Asteraceae</taxon>
        <taxon>Asteroideae</taxon>
        <taxon>Heliantheae alliance</taxon>
        <taxon>Tageteae</taxon>
        <taxon>Tagetes</taxon>
    </lineage>
</organism>
<keyword evidence="4" id="KW-0328">Glycosyltransferase</keyword>
<name>A0AAD8P7T0_TARER</name>
<dbReference type="SUPFAM" id="SSF53756">
    <property type="entry name" value="UDP-Glycosyltransferase/glycogen phosphorylase"/>
    <property type="match status" value="1"/>
</dbReference>
<comment type="function">
    <text evidence="3">May glycosylate diterpenes or flavonols in leaves.</text>
</comment>
<keyword evidence="7" id="KW-1185">Reference proteome</keyword>
<dbReference type="PANTHER" id="PTHR11926:SF1560">
    <property type="entry name" value="UDP-GLYCOSYLTRANSFERASE 74E1-RELATED"/>
    <property type="match status" value="1"/>
</dbReference>
<evidence type="ECO:0000256" key="4">
    <source>
        <dbReference type="RuleBase" id="RU003718"/>
    </source>
</evidence>
<dbReference type="PROSITE" id="PS00375">
    <property type="entry name" value="UDPGT"/>
    <property type="match status" value="1"/>
</dbReference>
<proteinExistence type="inferred from homology"/>
<gene>
    <name evidence="6" type="ORF">QVD17_01325</name>
</gene>
<dbReference type="EC" id="2.4.1.-" evidence="5"/>
<dbReference type="InterPro" id="IPR035595">
    <property type="entry name" value="UDP_glycos_trans_CS"/>
</dbReference>
<dbReference type="GO" id="GO:0080043">
    <property type="term" value="F:quercetin 3-O-glucosyltransferase activity"/>
    <property type="evidence" value="ECO:0007669"/>
    <property type="project" value="TreeGrafter"/>
</dbReference>
<reference evidence="6" key="1">
    <citation type="journal article" date="2023" name="bioRxiv">
        <title>Improved chromosome-level genome assembly for marigold (Tagetes erecta).</title>
        <authorList>
            <person name="Jiang F."/>
            <person name="Yuan L."/>
            <person name="Wang S."/>
            <person name="Wang H."/>
            <person name="Xu D."/>
            <person name="Wang A."/>
            <person name="Fan W."/>
        </authorList>
    </citation>
    <scope>NUCLEOTIDE SEQUENCE</scope>
    <source>
        <strain evidence="6">WSJ</strain>
        <tissue evidence="6">Leaf</tissue>
    </source>
</reference>
<evidence type="ECO:0000256" key="3">
    <source>
        <dbReference type="ARBA" id="ARBA00053747"/>
    </source>
</evidence>
<dbReference type="GO" id="GO:0080044">
    <property type="term" value="F:quercetin 7-O-glucosyltransferase activity"/>
    <property type="evidence" value="ECO:0007669"/>
    <property type="project" value="TreeGrafter"/>
</dbReference>
<evidence type="ECO:0000256" key="1">
    <source>
        <dbReference type="ARBA" id="ARBA00009995"/>
    </source>
</evidence>
<dbReference type="AlphaFoldDB" id="A0AAD8P7T0"/>